<dbReference type="Gene3D" id="2.102.10.10">
    <property type="entry name" value="Rieske [2Fe-2S] iron-sulphur domain"/>
    <property type="match status" value="1"/>
</dbReference>
<gene>
    <name evidence="9" type="ORF">METZ01_LOCUS157035</name>
</gene>
<evidence type="ECO:0000256" key="5">
    <source>
        <dbReference type="ARBA" id="ARBA00023004"/>
    </source>
</evidence>
<dbReference type="CDD" id="cd03469">
    <property type="entry name" value="Rieske_RO_Alpha_N"/>
    <property type="match status" value="1"/>
</dbReference>
<evidence type="ECO:0000256" key="6">
    <source>
        <dbReference type="ARBA" id="ARBA00023014"/>
    </source>
</evidence>
<comment type="cofactor">
    <cofactor evidence="1">
        <name>Fe cation</name>
        <dbReference type="ChEBI" id="CHEBI:24875"/>
    </cofactor>
</comment>
<dbReference type="PROSITE" id="PS00570">
    <property type="entry name" value="RING_HYDROXYL_ALPHA"/>
    <property type="match status" value="1"/>
</dbReference>
<keyword evidence="6" id="KW-0411">Iron-sulfur</keyword>
<evidence type="ECO:0000256" key="4">
    <source>
        <dbReference type="ARBA" id="ARBA00023002"/>
    </source>
</evidence>
<reference evidence="9" key="1">
    <citation type="submission" date="2018-05" db="EMBL/GenBank/DDBJ databases">
        <authorList>
            <person name="Lanie J.A."/>
            <person name="Ng W.-L."/>
            <person name="Kazmierczak K.M."/>
            <person name="Andrzejewski T.M."/>
            <person name="Davidsen T.M."/>
            <person name="Wayne K.J."/>
            <person name="Tettelin H."/>
            <person name="Glass J.I."/>
            <person name="Rusch D."/>
            <person name="Podicherti R."/>
            <person name="Tsui H.-C.T."/>
            <person name="Winkler M.E."/>
        </authorList>
    </citation>
    <scope>NUCLEOTIDE SEQUENCE</scope>
</reference>
<evidence type="ECO:0000256" key="2">
    <source>
        <dbReference type="ARBA" id="ARBA00022714"/>
    </source>
</evidence>
<evidence type="ECO:0000259" key="8">
    <source>
        <dbReference type="PROSITE" id="PS51296"/>
    </source>
</evidence>
<name>A0A382ASA9_9ZZZZ</name>
<keyword evidence="4" id="KW-0560">Oxidoreductase</keyword>
<dbReference type="InterPro" id="IPR036922">
    <property type="entry name" value="Rieske_2Fe-2S_sf"/>
</dbReference>
<evidence type="ECO:0000313" key="9">
    <source>
        <dbReference type="EMBL" id="SVB04181.1"/>
    </source>
</evidence>
<dbReference type="Gene3D" id="3.90.380.10">
    <property type="entry name" value="Naphthalene 1,2-dioxygenase Alpha Subunit, Chain A, domain 1"/>
    <property type="match status" value="2"/>
</dbReference>
<evidence type="ECO:0000256" key="7">
    <source>
        <dbReference type="ARBA" id="ARBA00023027"/>
    </source>
</evidence>
<dbReference type="EMBL" id="UINC01026541">
    <property type="protein sequence ID" value="SVB04181.1"/>
    <property type="molecule type" value="Genomic_DNA"/>
</dbReference>
<keyword evidence="5" id="KW-0408">Iron</keyword>
<keyword evidence="3" id="KW-0479">Metal-binding</keyword>
<organism evidence="9">
    <name type="scientific">marine metagenome</name>
    <dbReference type="NCBI Taxonomy" id="408172"/>
    <lineage>
        <taxon>unclassified sequences</taxon>
        <taxon>metagenomes</taxon>
        <taxon>ecological metagenomes</taxon>
    </lineage>
</organism>
<feature type="domain" description="Rieske" evidence="8">
    <location>
        <begin position="30"/>
        <end position="137"/>
    </location>
</feature>
<proteinExistence type="predicted"/>
<evidence type="ECO:0000256" key="1">
    <source>
        <dbReference type="ARBA" id="ARBA00001962"/>
    </source>
</evidence>
<dbReference type="PANTHER" id="PTHR43756">
    <property type="entry name" value="CHOLINE MONOOXYGENASE, CHLOROPLASTIC"/>
    <property type="match status" value="1"/>
</dbReference>
<dbReference type="PRINTS" id="PR00090">
    <property type="entry name" value="RNGDIOXGNASE"/>
</dbReference>
<dbReference type="GO" id="GO:0016491">
    <property type="term" value="F:oxidoreductase activity"/>
    <property type="evidence" value="ECO:0007669"/>
    <property type="project" value="UniProtKB-KW"/>
</dbReference>
<sequence>MNTNKSLPSRYYLDPEIHEKEKSKILYTNWHYVGHVSQVANPGDYLTLQLGDESLIVIRGGDDVLRGFFNVCRHRAHILLEGKGNVKSITCPYHAWNYSRDGELRHAGNADKMIDFDKSEYCLSGFQVETICDFIFVNLDKNATPLNNQANGFEKDLRQRVPFLDRLKPLQYDTGRPFSINANWKIIVDNFLECYHCKKAHPAFVDLIDMDQYETKIYDIWSRQYAADANLENKAYKFDKHASVQDMCFWFLWPTTALGYLPGIEALFFSAILPDSVDKTTRFGHWLVANDTPLPDNFNNYMNNVLFIEDIDICESVQKGLGSKSYDQGPFMIDPNHSGISEIAVQHFHGLIKQSLGDIDGNV</sequence>
<dbReference type="GO" id="GO:0005506">
    <property type="term" value="F:iron ion binding"/>
    <property type="evidence" value="ECO:0007669"/>
    <property type="project" value="InterPro"/>
</dbReference>
<evidence type="ECO:0000256" key="3">
    <source>
        <dbReference type="ARBA" id="ARBA00022723"/>
    </source>
</evidence>
<dbReference type="GO" id="GO:0051537">
    <property type="term" value="F:2 iron, 2 sulfur cluster binding"/>
    <property type="evidence" value="ECO:0007669"/>
    <property type="project" value="UniProtKB-KW"/>
</dbReference>
<dbReference type="AlphaFoldDB" id="A0A382ASA9"/>
<dbReference type="InterPro" id="IPR001663">
    <property type="entry name" value="Rng_hydr_dOase-A"/>
</dbReference>
<keyword evidence="2" id="KW-0001">2Fe-2S</keyword>
<dbReference type="Pfam" id="PF00355">
    <property type="entry name" value="Rieske"/>
    <property type="match status" value="1"/>
</dbReference>
<dbReference type="Pfam" id="PF00848">
    <property type="entry name" value="Ring_hydroxyl_A"/>
    <property type="match status" value="1"/>
</dbReference>
<dbReference type="InterPro" id="IPR015879">
    <property type="entry name" value="Ring_hydroxy_dOase_asu_C_dom"/>
</dbReference>
<dbReference type="PROSITE" id="PS51296">
    <property type="entry name" value="RIESKE"/>
    <property type="match status" value="1"/>
</dbReference>
<accession>A0A382ASA9</accession>
<dbReference type="SUPFAM" id="SSF50022">
    <property type="entry name" value="ISP domain"/>
    <property type="match status" value="1"/>
</dbReference>
<dbReference type="InterPro" id="IPR015881">
    <property type="entry name" value="ARHD_Rieske_2Fe_2S"/>
</dbReference>
<keyword evidence="7" id="KW-0520">NAD</keyword>
<dbReference type="PANTHER" id="PTHR43756:SF5">
    <property type="entry name" value="CHOLINE MONOOXYGENASE, CHLOROPLASTIC"/>
    <property type="match status" value="1"/>
</dbReference>
<protein>
    <recommendedName>
        <fullName evidence="8">Rieske domain-containing protein</fullName>
    </recommendedName>
</protein>
<dbReference type="InterPro" id="IPR017941">
    <property type="entry name" value="Rieske_2Fe-2S"/>
</dbReference>
<dbReference type="SUPFAM" id="SSF55961">
    <property type="entry name" value="Bet v1-like"/>
    <property type="match status" value="1"/>
</dbReference>